<dbReference type="GO" id="GO:0005524">
    <property type="term" value="F:ATP binding"/>
    <property type="evidence" value="ECO:0007669"/>
    <property type="project" value="UniProtKB-UniRule"/>
</dbReference>
<dbReference type="Gene3D" id="3.80.10.10">
    <property type="entry name" value="Ribonuclease Inhibitor"/>
    <property type="match status" value="2"/>
</dbReference>
<keyword evidence="14" id="KW-1185">Reference proteome</keyword>
<keyword evidence="6 10" id="KW-1133">Transmembrane helix</keyword>
<dbReference type="Gene3D" id="3.30.200.20">
    <property type="entry name" value="Phosphorylase Kinase, domain 1"/>
    <property type="match status" value="1"/>
</dbReference>
<keyword evidence="8" id="KW-0547">Nucleotide-binding</keyword>
<dbReference type="FunFam" id="3.80.10.10:FF:000400">
    <property type="entry name" value="Nuclear pore complex protein NUP107"/>
    <property type="match status" value="1"/>
</dbReference>
<evidence type="ECO:0000256" key="5">
    <source>
        <dbReference type="ARBA" id="ARBA00022737"/>
    </source>
</evidence>
<evidence type="ECO:0000256" key="11">
    <source>
        <dbReference type="SAM" id="SignalP"/>
    </source>
</evidence>
<feature type="transmembrane region" description="Helical" evidence="10">
    <location>
        <begin position="255"/>
        <end position="277"/>
    </location>
</feature>
<organism evidence="13 14">
    <name type="scientific">Asparagus officinalis</name>
    <name type="common">Garden asparagus</name>
    <dbReference type="NCBI Taxonomy" id="4686"/>
    <lineage>
        <taxon>Eukaryota</taxon>
        <taxon>Viridiplantae</taxon>
        <taxon>Streptophyta</taxon>
        <taxon>Embryophyta</taxon>
        <taxon>Tracheophyta</taxon>
        <taxon>Spermatophyta</taxon>
        <taxon>Magnoliopsida</taxon>
        <taxon>Liliopsida</taxon>
        <taxon>Asparagales</taxon>
        <taxon>Asparagaceae</taxon>
        <taxon>Asparagoideae</taxon>
        <taxon>Asparagus</taxon>
    </lineage>
</organism>
<dbReference type="PROSITE" id="PS50011">
    <property type="entry name" value="PROTEIN_KINASE_DOM"/>
    <property type="match status" value="1"/>
</dbReference>
<keyword evidence="8" id="KW-0067">ATP-binding</keyword>
<evidence type="ECO:0000313" key="14">
    <source>
        <dbReference type="Proteomes" id="UP000243459"/>
    </source>
</evidence>
<evidence type="ECO:0000256" key="7">
    <source>
        <dbReference type="ARBA" id="ARBA00023136"/>
    </source>
</evidence>
<protein>
    <recommendedName>
        <fullName evidence="12">Protein kinase domain-containing protein</fullName>
    </recommendedName>
</protein>
<evidence type="ECO:0000313" key="13">
    <source>
        <dbReference type="EMBL" id="ONK69466.1"/>
    </source>
</evidence>
<dbReference type="Pfam" id="PF00560">
    <property type="entry name" value="LRR_1"/>
    <property type="match status" value="3"/>
</dbReference>
<feature type="domain" description="Protein kinase" evidence="12">
    <location>
        <begin position="342"/>
        <end position="602"/>
    </location>
</feature>
<dbReference type="GO" id="GO:0004672">
    <property type="term" value="F:protein kinase activity"/>
    <property type="evidence" value="ECO:0007669"/>
    <property type="project" value="InterPro"/>
</dbReference>
<dbReference type="Proteomes" id="UP000243459">
    <property type="component" value="Chromosome 5"/>
</dbReference>
<dbReference type="InterPro" id="IPR011009">
    <property type="entry name" value="Kinase-like_dom_sf"/>
</dbReference>
<reference evidence="14" key="1">
    <citation type="journal article" date="2017" name="Nat. Commun.">
        <title>The asparagus genome sheds light on the origin and evolution of a young Y chromosome.</title>
        <authorList>
            <person name="Harkess A."/>
            <person name="Zhou J."/>
            <person name="Xu C."/>
            <person name="Bowers J.E."/>
            <person name="Van der Hulst R."/>
            <person name="Ayyampalayam S."/>
            <person name="Mercati F."/>
            <person name="Riccardi P."/>
            <person name="McKain M.R."/>
            <person name="Kakrana A."/>
            <person name="Tang H."/>
            <person name="Ray J."/>
            <person name="Groenendijk J."/>
            <person name="Arikit S."/>
            <person name="Mathioni S.M."/>
            <person name="Nakano M."/>
            <person name="Shan H."/>
            <person name="Telgmann-Rauber A."/>
            <person name="Kanno A."/>
            <person name="Yue Z."/>
            <person name="Chen H."/>
            <person name="Li W."/>
            <person name="Chen Y."/>
            <person name="Xu X."/>
            <person name="Zhang Y."/>
            <person name="Luo S."/>
            <person name="Chen H."/>
            <person name="Gao J."/>
            <person name="Mao Z."/>
            <person name="Pires J.C."/>
            <person name="Luo M."/>
            <person name="Kudrna D."/>
            <person name="Wing R.A."/>
            <person name="Meyers B.C."/>
            <person name="Yi K."/>
            <person name="Kong H."/>
            <person name="Lavrijsen P."/>
            <person name="Sunseri F."/>
            <person name="Falavigna A."/>
            <person name="Ye Y."/>
            <person name="Leebens-Mack J.H."/>
            <person name="Chen G."/>
        </authorList>
    </citation>
    <scope>NUCLEOTIDE SEQUENCE [LARGE SCALE GENOMIC DNA]</scope>
    <source>
        <strain evidence="14">cv. DH0086</strain>
    </source>
</reference>
<evidence type="ECO:0000256" key="6">
    <source>
        <dbReference type="ARBA" id="ARBA00022989"/>
    </source>
</evidence>
<dbReference type="AlphaFoldDB" id="A0A5P1EU08"/>
<dbReference type="SUPFAM" id="SSF52058">
    <property type="entry name" value="L domain-like"/>
    <property type="match status" value="1"/>
</dbReference>
<dbReference type="PANTHER" id="PTHR48007">
    <property type="entry name" value="LEUCINE-RICH REPEAT RECEPTOR-LIKE PROTEIN KINASE PXC1"/>
    <property type="match status" value="1"/>
</dbReference>
<evidence type="ECO:0000256" key="3">
    <source>
        <dbReference type="ARBA" id="ARBA00022692"/>
    </source>
</evidence>
<dbReference type="GO" id="GO:0005886">
    <property type="term" value="C:plasma membrane"/>
    <property type="evidence" value="ECO:0007669"/>
    <property type="project" value="UniProtKB-SubCell"/>
</dbReference>
<dbReference type="Gramene" id="ONK69466">
    <property type="protein sequence ID" value="ONK69466"/>
    <property type="gene ID" value="A4U43_C05F23240"/>
</dbReference>
<keyword evidence="3 10" id="KW-0812">Transmembrane</keyword>
<evidence type="ECO:0000259" key="12">
    <source>
        <dbReference type="PROSITE" id="PS50011"/>
    </source>
</evidence>
<dbReference type="InterPro" id="IPR046959">
    <property type="entry name" value="PRK1-6/SRF4-like"/>
</dbReference>
<dbReference type="InterPro" id="IPR032675">
    <property type="entry name" value="LRR_dom_sf"/>
</dbReference>
<name>A0A5P1EU08_ASPOF</name>
<keyword evidence="4 11" id="KW-0732">Signal</keyword>
<keyword evidence="2" id="KW-0433">Leucine-rich repeat</keyword>
<accession>A0A5P1EU08</accession>
<proteinExistence type="predicted"/>
<dbReference type="OMA" id="CTHKWKG"/>
<dbReference type="InterPro" id="IPR017441">
    <property type="entry name" value="Protein_kinase_ATP_BS"/>
</dbReference>
<dbReference type="InterPro" id="IPR000719">
    <property type="entry name" value="Prot_kinase_dom"/>
</dbReference>
<gene>
    <name evidence="13" type="ORF">A4U43_C05F23240</name>
</gene>
<evidence type="ECO:0000256" key="4">
    <source>
        <dbReference type="ARBA" id="ARBA00022729"/>
    </source>
</evidence>
<keyword evidence="5" id="KW-0677">Repeat</keyword>
<feature type="signal peptide" evidence="11">
    <location>
        <begin position="1"/>
        <end position="22"/>
    </location>
</feature>
<keyword evidence="7 10" id="KW-0472">Membrane</keyword>
<evidence type="ECO:0000256" key="1">
    <source>
        <dbReference type="ARBA" id="ARBA00004162"/>
    </source>
</evidence>
<dbReference type="Gene3D" id="1.10.510.10">
    <property type="entry name" value="Transferase(Phosphotransferase) domain 1"/>
    <property type="match status" value="1"/>
</dbReference>
<dbReference type="PROSITE" id="PS00107">
    <property type="entry name" value="PROTEIN_KINASE_ATP"/>
    <property type="match status" value="1"/>
</dbReference>
<dbReference type="PANTHER" id="PTHR48007:SF79">
    <property type="entry name" value="(WILD MALAYSIAN BANANA) HYPOTHETICAL PROTEIN"/>
    <property type="match status" value="1"/>
</dbReference>
<dbReference type="InterPro" id="IPR001245">
    <property type="entry name" value="Ser-Thr/Tyr_kinase_cat_dom"/>
</dbReference>
<feature type="region of interest" description="Disordered" evidence="9">
    <location>
        <begin position="285"/>
        <end position="306"/>
    </location>
</feature>
<dbReference type="Pfam" id="PF07714">
    <property type="entry name" value="PK_Tyr_Ser-Thr"/>
    <property type="match status" value="1"/>
</dbReference>
<feature type="binding site" evidence="8">
    <location>
        <position position="370"/>
    </location>
    <ligand>
        <name>ATP</name>
        <dbReference type="ChEBI" id="CHEBI:30616"/>
    </ligand>
</feature>
<feature type="compositionally biased region" description="Polar residues" evidence="9">
    <location>
        <begin position="290"/>
        <end position="306"/>
    </location>
</feature>
<dbReference type="EMBL" id="CM007385">
    <property type="protein sequence ID" value="ONK69466.1"/>
    <property type="molecule type" value="Genomic_DNA"/>
</dbReference>
<evidence type="ECO:0000256" key="9">
    <source>
        <dbReference type="SAM" id="MobiDB-lite"/>
    </source>
</evidence>
<dbReference type="SUPFAM" id="SSF56112">
    <property type="entry name" value="Protein kinase-like (PK-like)"/>
    <property type="match status" value="1"/>
</dbReference>
<evidence type="ECO:0000256" key="8">
    <source>
        <dbReference type="PROSITE-ProRule" id="PRU10141"/>
    </source>
</evidence>
<feature type="chain" id="PRO_5024349668" description="Protein kinase domain-containing protein" evidence="11">
    <location>
        <begin position="23"/>
        <end position="618"/>
    </location>
</feature>
<sequence>MENIHSWILCISLLLLIYSSTSEEDSIKRSLIAFLEKLSPSNPRIAQDLRWNFSTNPCVDRWRGIGCNNRNTSVRRIVLEDLELGGSIDASLLCKAKSLVVLSLQNDNLQGNLPPEISNCSQLTHIFLDRNRLSGNLPSSLSSFNNLKKFDVSDNDFSGEVPKGLGKISGLVSFQVQDNKLNGTIPEFDFSNLQEFNVSNNFFSGPIPKGGDRFGLSSYSGNFGFCGGPFDAICSSIPAPSPLSEENSKSEGDKAILFSGYILLGLFLLVFIMYILVKRKRTQKKKSGNAKESSTSTEQKASRSEYSISSNEGSAVATTGSMSLIVLKNPAVKELKFEELLKAPAELLGRGRFGTLYKVMMSDGNLLAVKRIKDWTISAQEFQRRMERLDRAKHPRVLSAIAFYCSKQEKLVVYEYKPNGSLFKLLHGNQENCTFDWNSRLSVAAGIAKGMSFMHRDLQEVGIGHGNLKSSNILMDTNMEPCISEYGLLAIPRQTSLNNGRKSIKPINDTALKDDIFSFGVILLELLTGKIVQNNGFDLAQWVHSVVREEWTVEVFDKGLLSEGVPEDRMVKLLQIALKCIYKSVDARPTMSQVAEMIHSLKEEEDRSVVSEIDSRDT</sequence>
<dbReference type="OrthoDB" id="69842at2759"/>
<dbReference type="InterPro" id="IPR001611">
    <property type="entry name" value="Leu-rich_rpt"/>
</dbReference>
<comment type="subcellular location">
    <subcellularLocation>
        <location evidence="1">Cell membrane</location>
        <topology evidence="1">Single-pass membrane protein</topology>
    </subcellularLocation>
</comment>
<evidence type="ECO:0000256" key="10">
    <source>
        <dbReference type="SAM" id="Phobius"/>
    </source>
</evidence>
<evidence type="ECO:0000256" key="2">
    <source>
        <dbReference type="ARBA" id="ARBA00022614"/>
    </source>
</evidence>